<evidence type="ECO:0000313" key="2">
    <source>
        <dbReference type="Proteomes" id="UP001458880"/>
    </source>
</evidence>
<evidence type="ECO:0000313" key="1">
    <source>
        <dbReference type="EMBL" id="KAK9722332.1"/>
    </source>
</evidence>
<comment type="caution">
    <text evidence="1">The sequence shown here is derived from an EMBL/GenBank/DDBJ whole genome shotgun (WGS) entry which is preliminary data.</text>
</comment>
<dbReference type="EMBL" id="JASPKY010000189">
    <property type="protein sequence ID" value="KAK9722332.1"/>
    <property type="molecule type" value="Genomic_DNA"/>
</dbReference>
<gene>
    <name evidence="1" type="ORF">QE152_g19751</name>
</gene>
<keyword evidence="2" id="KW-1185">Reference proteome</keyword>
<name>A0AAW1KRN8_POPJA</name>
<protein>
    <submittedName>
        <fullName evidence="1">Uncharacterized protein</fullName>
    </submittedName>
</protein>
<sequence length="103" mass="11351">MCSLCELSVRCPNIDKVFVVRFVRSPSCSLTGHSQPVVNLEEPQDCPPEEVPHINFRTSIMQDSNALDDIYLPSSSNLQTELSTNKNILVLRNGKATTKSSSA</sequence>
<reference evidence="1 2" key="1">
    <citation type="journal article" date="2024" name="BMC Genomics">
        <title>De novo assembly and annotation of Popillia japonica's genome with initial clues to its potential as an invasive pest.</title>
        <authorList>
            <person name="Cucini C."/>
            <person name="Boschi S."/>
            <person name="Funari R."/>
            <person name="Cardaioli E."/>
            <person name="Iannotti N."/>
            <person name="Marturano G."/>
            <person name="Paoli F."/>
            <person name="Bruttini M."/>
            <person name="Carapelli A."/>
            <person name="Frati F."/>
            <person name="Nardi F."/>
        </authorList>
    </citation>
    <scope>NUCLEOTIDE SEQUENCE [LARGE SCALE GENOMIC DNA]</scope>
    <source>
        <strain evidence="1">DMR45628</strain>
    </source>
</reference>
<organism evidence="1 2">
    <name type="scientific">Popillia japonica</name>
    <name type="common">Japanese beetle</name>
    <dbReference type="NCBI Taxonomy" id="7064"/>
    <lineage>
        <taxon>Eukaryota</taxon>
        <taxon>Metazoa</taxon>
        <taxon>Ecdysozoa</taxon>
        <taxon>Arthropoda</taxon>
        <taxon>Hexapoda</taxon>
        <taxon>Insecta</taxon>
        <taxon>Pterygota</taxon>
        <taxon>Neoptera</taxon>
        <taxon>Endopterygota</taxon>
        <taxon>Coleoptera</taxon>
        <taxon>Polyphaga</taxon>
        <taxon>Scarabaeiformia</taxon>
        <taxon>Scarabaeidae</taxon>
        <taxon>Rutelinae</taxon>
        <taxon>Popillia</taxon>
    </lineage>
</organism>
<dbReference type="Proteomes" id="UP001458880">
    <property type="component" value="Unassembled WGS sequence"/>
</dbReference>
<dbReference type="AlphaFoldDB" id="A0AAW1KRN8"/>
<proteinExistence type="predicted"/>
<accession>A0AAW1KRN8</accession>